<evidence type="ECO:0000259" key="1">
    <source>
        <dbReference type="PROSITE" id="PS51819"/>
    </source>
</evidence>
<dbReference type="EMBL" id="VCYI01000019">
    <property type="protein sequence ID" value="MDN7013770.1"/>
    <property type="molecule type" value="Genomic_DNA"/>
</dbReference>
<dbReference type="InterPro" id="IPR004360">
    <property type="entry name" value="Glyas_Fos-R_dOase_dom"/>
</dbReference>
<evidence type="ECO:0000313" key="2">
    <source>
        <dbReference type="EMBL" id="MDN7013770.1"/>
    </source>
</evidence>
<organism evidence="2 3">
    <name type="scientific">Methanoculleus methanifontis</name>
    <dbReference type="NCBI Taxonomy" id="2584086"/>
    <lineage>
        <taxon>Archaea</taxon>
        <taxon>Methanobacteriati</taxon>
        <taxon>Methanobacteriota</taxon>
        <taxon>Stenosarchaea group</taxon>
        <taxon>Methanomicrobia</taxon>
        <taxon>Methanomicrobiales</taxon>
        <taxon>Methanomicrobiaceae</taxon>
        <taxon>Methanoculleus</taxon>
    </lineage>
</organism>
<dbReference type="InterPro" id="IPR037523">
    <property type="entry name" value="VOC_core"/>
</dbReference>
<comment type="caution">
    <text evidence="2">The sequence shown here is derived from an EMBL/GenBank/DDBJ whole genome shotgun (WGS) entry which is preliminary data.</text>
</comment>
<gene>
    <name evidence="2" type="ORF">FGW20_12160</name>
</gene>
<dbReference type="SUPFAM" id="SSF54593">
    <property type="entry name" value="Glyoxalase/Bleomycin resistance protein/Dihydroxybiphenyl dioxygenase"/>
    <property type="match status" value="1"/>
</dbReference>
<protein>
    <submittedName>
        <fullName evidence="2">VOC family protein</fullName>
    </submittedName>
</protein>
<dbReference type="RefSeq" id="WP_301678369.1">
    <property type="nucleotide sequence ID" value="NZ_VCYI01000019.1"/>
</dbReference>
<dbReference type="Gene3D" id="3.10.180.10">
    <property type="entry name" value="2,3-Dihydroxybiphenyl 1,2-Dioxygenase, domain 1"/>
    <property type="match status" value="1"/>
</dbReference>
<evidence type="ECO:0000313" key="3">
    <source>
        <dbReference type="Proteomes" id="UP001168423"/>
    </source>
</evidence>
<dbReference type="Proteomes" id="UP001168423">
    <property type="component" value="Unassembled WGS sequence"/>
</dbReference>
<proteinExistence type="predicted"/>
<dbReference type="PROSITE" id="PS51819">
    <property type="entry name" value="VOC"/>
    <property type="match status" value="1"/>
</dbReference>
<accession>A0ABT8M5D1</accession>
<dbReference type="PANTHER" id="PTHR36437">
    <property type="entry name" value="GLYOXALASE/BLEOMYCIN RESISTANCE PROTEIN/DIOXYGENASE"/>
    <property type="match status" value="1"/>
</dbReference>
<name>A0ABT8M5D1_9EURY</name>
<dbReference type="Pfam" id="PF00903">
    <property type="entry name" value="Glyoxalase"/>
    <property type="match status" value="1"/>
</dbReference>
<keyword evidence="3" id="KW-1185">Reference proteome</keyword>
<dbReference type="PANTHER" id="PTHR36437:SF2">
    <property type="entry name" value="GLYOXALASE_BLEOMYCIN RESISTANCE PROTEIN_DIOXYGENASE"/>
    <property type="match status" value="1"/>
</dbReference>
<reference evidence="2" key="1">
    <citation type="submission" date="2019-05" db="EMBL/GenBank/DDBJ databases">
        <title>Isolation and characterization of methanogens from the cold seep sediment at Four-Way Closure Ridge.</title>
        <authorList>
            <person name="You Y.-T."/>
            <person name="Chen S.-C."/>
            <person name="Zhang W.-L."/>
            <person name="Lai M.-C."/>
        </authorList>
    </citation>
    <scope>NUCLEOTIDE SEQUENCE</scope>
    <source>
        <strain evidence="2">FWC-SCC3</strain>
    </source>
</reference>
<dbReference type="CDD" id="cd07263">
    <property type="entry name" value="VOC_like"/>
    <property type="match status" value="1"/>
</dbReference>
<dbReference type="InterPro" id="IPR029068">
    <property type="entry name" value="Glyas_Bleomycin-R_OHBP_Dase"/>
</dbReference>
<feature type="domain" description="VOC" evidence="1">
    <location>
        <begin position="2"/>
        <end position="128"/>
    </location>
</feature>
<sequence>MKIILTRVFVDDQERALKFYIETLGFVKKNDVSAEGYRWLTVVSPGDPNGTELLLELNDNPVVRAYQKGIFEQGIPAASFGVEDTHAEYERLKAQGVKFTMEPTEVVDRVIIAVFDDTCGNLIQIQTLQK</sequence>